<dbReference type="GeneID" id="18869948"/>
<evidence type="ECO:0000256" key="15">
    <source>
        <dbReference type="ARBA" id="ARBA00023242"/>
    </source>
</evidence>
<dbReference type="AlphaFoldDB" id="G3AK80"/>
<keyword evidence="10" id="KW-0067">ATP-binding</keyword>
<dbReference type="GO" id="GO:0003677">
    <property type="term" value="F:DNA binding"/>
    <property type="evidence" value="ECO:0007669"/>
    <property type="project" value="UniProtKB-KW"/>
</dbReference>
<evidence type="ECO:0000313" key="25">
    <source>
        <dbReference type="EMBL" id="EGW33539.1"/>
    </source>
</evidence>
<dbReference type="GO" id="GO:0016818">
    <property type="term" value="F:hydrolase activity, acting on acid anhydrides, in phosphorus-containing anhydrides"/>
    <property type="evidence" value="ECO:0007669"/>
    <property type="project" value="InterPro"/>
</dbReference>
<evidence type="ECO:0000256" key="23">
    <source>
        <dbReference type="SAM" id="MobiDB-lite"/>
    </source>
</evidence>
<evidence type="ECO:0000256" key="9">
    <source>
        <dbReference type="ARBA" id="ARBA00022806"/>
    </source>
</evidence>
<accession>G3AK80</accession>
<dbReference type="InterPro" id="IPR045028">
    <property type="entry name" value="DinG/Rad3-like"/>
</dbReference>
<dbReference type="OMA" id="QTHQFRD"/>
<dbReference type="FunCoup" id="G3AK80">
    <property type="interactions" value="975"/>
</dbReference>
<evidence type="ECO:0000256" key="10">
    <source>
        <dbReference type="ARBA" id="ARBA00022840"/>
    </source>
</evidence>
<dbReference type="GO" id="GO:0036297">
    <property type="term" value="P:interstrand cross-link repair"/>
    <property type="evidence" value="ECO:0007669"/>
    <property type="project" value="EnsemblFungi"/>
</dbReference>
<evidence type="ECO:0000256" key="21">
    <source>
        <dbReference type="ARBA" id="ARBA00045702"/>
    </source>
</evidence>
<dbReference type="NCBIfam" id="TIGR00604">
    <property type="entry name" value="rad3"/>
    <property type="match status" value="1"/>
</dbReference>
<dbReference type="InParanoid" id="G3AK80"/>
<dbReference type="STRING" id="619300.G3AK80"/>
<dbReference type="InterPro" id="IPR042493">
    <property type="entry name" value="XPD_DNA_FeS"/>
</dbReference>
<evidence type="ECO:0000256" key="6">
    <source>
        <dbReference type="ARBA" id="ARBA00022723"/>
    </source>
</evidence>
<evidence type="ECO:0000256" key="11">
    <source>
        <dbReference type="ARBA" id="ARBA00023004"/>
    </source>
</evidence>
<dbReference type="Pfam" id="PF13307">
    <property type="entry name" value="Helicase_C_2"/>
    <property type="match status" value="1"/>
</dbReference>
<proteinExistence type="inferred from homology"/>
<dbReference type="Gene3D" id="3.40.50.300">
    <property type="entry name" value="P-loop containing nucleotide triphosphate hydrolases"/>
    <property type="match status" value="3"/>
</dbReference>
<dbReference type="Gene3D" id="1.10.30.20">
    <property type="entry name" value="Bacterial XPD DNA helicase, FeS cluster domain"/>
    <property type="match status" value="1"/>
</dbReference>
<dbReference type="InterPro" id="IPR014013">
    <property type="entry name" value="Helic_SF1/SF2_ATP-bd_DinG/Rad3"/>
</dbReference>
<dbReference type="GO" id="GO:0031571">
    <property type="term" value="P:mitotic G1 DNA damage checkpoint signaling"/>
    <property type="evidence" value="ECO:0007669"/>
    <property type="project" value="EnsemblFungi"/>
</dbReference>
<keyword evidence="6" id="KW-0479">Metal-binding</keyword>
<feature type="compositionally biased region" description="Basic and acidic residues" evidence="23">
    <location>
        <begin position="120"/>
        <end position="129"/>
    </location>
</feature>
<dbReference type="GO" id="GO:0046872">
    <property type="term" value="F:metal ion binding"/>
    <property type="evidence" value="ECO:0007669"/>
    <property type="project" value="UniProtKB-KW"/>
</dbReference>
<dbReference type="InterPro" id="IPR006554">
    <property type="entry name" value="Helicase-like_DEXD_c2"/>
</dbReference>
<evidence type="ECO:0000256" key="12">
    <source>
        <dbReference type="ARBA" id="ARBA00023014"/>
    </source>
</evidence>
<dbReference type="PROSITE" id="PS00690">
    <property type="entry name" value="DEAH_ATP_HELICASE"/>
    <property type="match status" value="1"/>
</dbReference>
<evidence type="ECO:0000256" key="19">
    <source>
        <dbReference type="ARBA" id="ARBA00044998"/>
    </source>
</evidence>
<dbReference type="eggNOG" id="KOG1133">
    <property type="taxonomic scope" value="Eukaryota"/>
</dbReference>
<evidence type="ECO:0000256" key="17">
    <source>
        <dbReference type="ARBA" id="ARBA00029709"/>
    </source>
</evidence>
<comment type="catalytic activity">
    <reaction evidence="22">
        <text>ATP + H2O = ADP + phosphate + H(+)</text>
        <dbReference type="Rhea" id="RHEA:13065"/>
        <dbReference type="ChEBI" id="CHEBI:15377"/>
        <dbReference type="ChEBI" id="CHEBI:15378"/>
        <dbReference type="ChEBI" id="CHEBI:30616"/>
        <dbReference type="ChEBI" id="CHEBI:43474"/>
        <dbReference type="ChEBI" id="CHEBI:456216"/>
        <dbReference type="EC" id="5.6.2.3"/>
    </reaction>
</comment>
<dbReference type="InterPro" id="IPR013020">
    <property type="entry name" value="Rad3/Chl1-like"/>
</dbReference>
<keyword evidence="13" id="KW-0238">DNA-binding</keyword>
<dbReference type="GO" id="GO:0035861">
    <property type="term" value="C:site of double-strand break"/>
    <property type="evidence" value="ECO:0007669"/>
    <property type="project" value="EnsemblFungi"/>
</dbReference>
<dbReference type="GO" id="GO:0045005">
    <property type="term" value="P:DNA-templated DNA replication maintenance of fidelity"/>
    <property type="evidence" value="ECO:0007669"/>
    <property type="project" value="EnsemblFungi"/>
</dbReference>
<dbReference type="EC" id="5.6.2.3" evidence="18"/>
<dbReference type="GO" id="GO:0043139">
    <property type="term" value="F:5'-3' DNA helicase activity"/>
    <property type="evidence" value="ECO:0007669"/>
    <property type="project" value="UniProtKB-EC"/>
</dbReference>
<dbReference type="GO" id="GO:0051536">
    <property type="term" value="F:iron-sulfur cluster binding"/>
    <property type="evidence" value="ECO:0007669"/>
    <property type="project" value="UniProtKB-KW"/>
</dbReference>
<dbReference type="KEGG" id="spaa:SPAPADRAFT_136192"/>
<dbReference type="InterPro" id="IPR006555">
    <property type="entry name" value="ATP-dep_Helicase_C"/>
</dbReference>
<dbReference type="GO" id="GO:0007064">
    <property type="term" value="P:mitotic sister chromatid cohesion"/>
    <property type="evidence" value="ECO:0007669"/>
    <property type="project" value="EnsemblFungi"/>
</dbReference>
<dbReference type="SMART" id="SM00491">
    <property type="entry name" value="HELICc2"/>
    <property type="match status" value="1"/>
</dbReference>
<comment type="cofactor">
    <cofactor evidence="1">
        <name>[4Fe-4S] cluster</name>
        <dbReference type="ChEBI" id="CHEBI:49883"/>
    </cofactor>
</comment>
<feature type="region of interest" description="Disordered" evidence="23">
    <location>
        <begin position="120"/>
        <end position="140"/>
    </location>
</feature>
<comment type="function">
    <text evidence="21">ATP-dependent DNA helicase important for chromosome transmission and normal cell cycle progression in G(2)/M. May have a role in changing DNA topology to allow the loading of proteins involved in maintaining sister chromatid cohesion in the vicinity of the centromeres. Has a specific role in chromosome segregation during meiosis II.</text>
</comment>
<keyword evidence="14" id="KW-0413">Isomerase</keyword>
<dbReference type="RefSeq" id="XP_007375054.1">
    <property type="nucleotide sequence ID" value="XM_007374992.1"/>
</dbReference>
<dbReference type="PANTHER" id="PTHR11472:SF41">
    <property type="entry name" value="ATP-DEPENDENT DNA HELICASE DDX11-RELATED"/>
    <property type="match status" value="1"/>
</dbReference>
<evidence type="ECO:0000256" key="8">
    <source>
        <dbReference type="ARBA" id="ARBA00022801"/>
    </source>
</evidence>
<dbReference type="CDD" id="cd18788">
    <property type="entry name" value="SF2_C_XPD"/>
    <property type="match status" value="1"/>
</dbReference>
<dbReference type="PANTHER" id="PTHR11472">
    <property type="entry name" value="DNA REPAIR DEAD HELICASE RAD3/XP-D SUBFAMILY MEMBER"/>
    <property type="match status" value="1"/>
</dbReference>
<evidence type="ECO:0000256" key="2">
    <source>
        <dbReference type="ARBA" id="ARBA00004123"/>
    </source>
</evidence>
<keyword evidence="8" id="KW-0378">Hydrolase</keyword>
<gene>
    <name evidence="25" type="ORF">SPAPADRAFT_136192</name>
</gene>
<evidence type="ECO:0000256" key="13">
    <source>
        <dbReference type="ARBA" id="ARBA00023125"/>
    </source>
</evidence>
<keyword evidence="9 25" id="KW-0347">Helicase</keyword>
<evidence type="ECO:0000256" key="18">
    <source>
        <dbReference type="ARBA" id="ARBA00044969"/>
    </source>
</evidence>
<keyword evidence="12" id="KW-0411">Iron-sulfur</keyword>
<dbReference type="HOGENOM" id="CLU_006515_2_0_1"/>
<dbReference type="GO" id="GO:0005634">
    <property type="term" value="C:nucleus"/>
    <property type="evidence" value="ECO:0007669"/>
    <property type="project" value="UniProtKB-SubCell"/>
</dbReference>
<name>G3AK80_SPAPN</name>
<reference evidence="25 26" key="1">
    <citation type="journal article" date="2011" name="Proc. Natl. Acad. Sci. U.S.A.">
        <title>Comparative genomics of xylose-fermenting fungi for enhanced biofuel production.</title>
        <authorList>
            <person name="Wohlbach D.J."/>
            <person name="Kuo A."/>
            <person name="Sato T.K."/>
            <person name="Potts K.M."/>
            <person name="Salamov A.A."/>
            <person name="LaButti K.M."/>
            <person name="Sun H."/>
            <person name="Clum A."/>
            <person name="Pangilinan J.L."/>
            <person name="Lindquist E.A."/>
            <person name="Lucas S."/>
            <person name="Lapidus A."/>
            <person name="Jin M."/>
            <person name="Gunawan C."/>
            <person name="Balan V."/>
            <person name="Dale B.E."/>
            <person name="Jeffries T.W."/>
            <person name="Zinkel R."/>
            <person name="Barry K.W."/>
            <person name="Grigoriev I.V."/>
            <person name="Gasch A.P."/>
        </authorList>
    </citation>
    <scope>NUCLEOTIDE SEQUENCE [LARGE SCALE GENOMIC DNA]</scope>
    <source>
        <strain evidence="26">NRRL Y-27907 / 11-Y1</strain>
    </source>
</reference>
<dbReference type="SMART" id="SM00488">
    <property type="entry name" value="DEXDc2"/>
    <property type="match status" value="1"/>
</dbReference>
<dbReference type="InterPro" id="IPR010614">
    <property type="entry name" value="RAD3-like_helicase_DEAD"/>
</dbReference>
<dbReference type="PROSITE" id="PS51193">
    <property type="entry name" value="HELICASE_ATP_BIND_2"/>
    <property type="match status" value="1"/>
</dbReference>
<evidence type="ECO:0000256" key="1">
    <source>
        <dbReference type="ARBA" id="ARBA00001966"/>
    </source>
</evidence>
<keyword evidence="7" id="KW-0547">Nucleotide-binding</keyword>
<evidence type="ECO:0000256" key="5">
    <source>
        <dbReference type="ARBA" id="ARBA00017386"/>
    </source>
</evidence>
<dbReference type="GO" id="GO:0000785">
    <property type="term" value="C:chromatin"/>
    <property type="evidence" value="ECO:0007669"/>
    <property type="project" value="EnsemblFungi"/>
</dbReference>
<dbReference type="InterPro" id="IPR027417">
    <property type="entry name" value="P-loop_NTPase"/>
</dbReference>
<keyword evidence="15" id="KW-0539">Nucleus</keyword>
<dbReference type="GO" id="GO:0005524">
    <property type="term" value="F:ATP binding"/>
    <property type="evidence" value="ECO:0007669"/>
    <property type="project" value="UniProtKB-KW"/>
</dbReference>
<evidence type="ECO:0000256" key="3">
    <source>
        <dbReference type="ARBA" id="ARBA00008435"/>
    </source>
</evidence>
<evidence type="ECO:0000256" key="4">
    <source>
        <dbReference type="ARBA" id="ARBA00016387"/>
    </source>
</evidence>
<evidence type="ECO:0000256" key="22">
    <source>
        <dbReference type="ARBA" id="ARBA00048954"/>
    </source>
</evidence>
<dbReference type="InterPro" id="IPR002464">
    <property type="entry name" value="DNA/RNA_helicase_DEAH_CS"/>
</dbReference>
<dbReference type="Proteomes" id="UP000000709">
    <property type="component" value="Unassembled WGS sequence"/>
</dbReference>
<dbReference type="GO" id="GO:0034085">
    <property type="term" value="P:establishment of sister chromatid cohesion"/>
    <property type="evidence" value="ECO:0007669"/>
    <property type="project" value="EnsemblFungi"/>
</dbReference>
<keyword evidence="16" id="KW-0131">Cell cycle</keyword>
<comment type="subcellular location">
    <subcellularLocation>
        <location evidence="2">Nucleus</location>
    </subcellularLocation>
</comment>
<organism evidence="26">
    <name type="scientific">Spathaspora passalidarum (strain NRRL Y-27907 / 11-Y1)</name>
    <dbReference type="NCBI Taxonomy" id="619300"/>
    <lineage>
        <taxon>Eukaryota</taxon>
        <taxon>Fungi</taxon>
        <taxon>Dikarya</taxon>
        <taxon>Ascomycota</taxon>
        <taxon>Saccharomycotina</taxon>
        <taxon>Pichiomycetes</taxon>
        <taxon>Debaryomycetaceae</taxon>
        <taxon>Spathaspora</taxon>
    </lineage>
</organism>
<feature type="domain" description="Helicase ATP-binding" evidence="24">
    <location>
        <begin position="6"/>
        <end position="405"/>
    </location>
</feature>
<dbReference type="EMBL" id="GL996501">
    <property type="protein sequence ID" value="EGW33539.1"/>
    <property type="molecule type" value="Genomic_DNA"/>
</dbReference>
<comment type="similarity">
    <text evidence="3">Belongs to the DEAD box helicase family. DEAH subfamily. DDX11/CHL1 sub-subfamily.</text>
</comment>
<keyword evidence="26" id="KW-1185">Reference proteome</keyword>
<dbReference type="Pfam" id="PF06733">
    <property type="entry name" value="DEAD_2"/>
    <property type="match status" value="1"/>
</dbReference>
<evidence type="ECO:0000259" key="24">
    <source>
        <dbReference type="PROSITE" id="PS51193"/>
    </source>
</evidence>
<keyword evidence="11" id="KW-0408">Iron</keyword>
<dbReference type="FunFam" id="3.40.50.300:FF:001372">
    <property type="entry name" value="ATP-dependent DNA helicase chl1"/>
    <property type="match status" value="1"/>
</dbReference>
<evidence type="ECO:0000256" key="7">
    <source>
        <dbReference type="ARBA" id="ARBA00022741"/>
    </source>
</evidence>
<evidence type="ECO:0000256" key="16">
    <source>
        <dbReference type="ARBA" id="ARBA00023306"/>
    </source>
</evidence>
<protein>
    <recommendedName>
        <fullName evidence="5">ATP-dependent DNA helicase CHL1</fullName>
        <ecNumber evidence="18">5.6.2.3</ecNumber>
    </recommendedName>
    <alternativeName>
        <fullName evidence="4">ATP-dependent DNA helicase chl1</fullName>
    </alternativeName>
    <alternativeName>
        <fullName evidence="17">Chromosome loss protein 1</fullName>
    </alternativeName>
    <alternativeName>
        <fullName evidence="19 20">DNA 5'-3' helicase CHL1</fullName>
    </alternativeName>
</protein>
<dbReference type="SUPFAM" id="SSF52540">
    <property type="entry name" value="P-loop containing nucleoside triphosphate hydrolases"/>
    <property type="match status" value="2"/>
</dbReference>
<evidence type="ECO:0000313" key="26">
    <source>
        <dbReference type="Proteomes" id="UP000000709"/>
    </source>
</evidence>
<sequence>MTGRLSPRKYNHPYDPYTIQIQLMNAVYDTISNDYKIGIFESPTGTGKTLSLICSSMTWLRHYKRNHIFSEVVDNNSEDSDDEPEWVKTAYRESIVSRSKGKIREFEEHLDKLEKDYDQNKRREAELKSRPKKKFKPADSDESMFLPVDYHSDSETTTDESTELARQIEELKKKLAPKKDVDYANDCPTKIFYCSRTHSQLNQFAGQLRLTKFESSFDDLQERTKYLPLGSRKQLCINDKVRSQVTVQSMNDACIDLQKSKEGCKFLPKNYVDSDLVKEFSELSVAKIRDIEDLGILGTDLNVCPYYSVRGGIELTEIISLPYQMIFQDSTRDIMKLDVKDSIVIIDEAHNIMDVITSLYSVSITADNLDRVIKSLKFYLGKFIKKLNSGNRINLQKLIKICQSLRNFINDKSGKVKPGDEINVDDIFQDSTADLVNIHKLEKFLSKTKIAYKIENYLEKIEIENETNTTIRSSSSTPLLFSVVSFLKSLTHPSTEGKFFWDVTNNTTTINYMLLDPSGVFKDILNQAKCILLCGGTMEPMSDYADYLFPSVLPEKVNKFTCGHVIPKENLDVFTVTEMNGIDFEFSFNKRNNAVQLNALGSFIIEVCKRVPYGIVIFFPSYKYLNQVLMEWKKSNLLNSISQLKSVFQEPSDATKVEQTLSEYSTAAQAKGAILFSVVGGKMSEGINFSDNLARAVLMVGLPYPNAFSGEMVAKRNFIEKNVISKGGTNNEAKEKSMNYYENLCMRAVNQSIGRSIRHIKDYSIIYLIDSRFKYPRIQIKLSKWVRDRLQATNNTSQIFNQTEEFFLNKSVTTDV</sequence>
<evidence type="ECO:0000256" key="20">
    <source>
        <dbReference type="ARBA" id="ARBA00045008"/>
    </source>
</evidence>
<evidence type="ECO:0000256" key="14">
    <source>
        <dbReference type="ARBA" id="ARBA00023235"/>
    </source>
</evidence>
<dbReference type="Gene3D" id="1.10.275.40">
    <property type="match status" value="1"/>
</dbReference>
<dbReference type="OrthoDB" id="267079at2759"/>